<dbReference type="Proteomes" id="UP000219215">
    <property type="component" value="Chromosome DPRO"/>
</dbReference>
<dbReference type="EMBL" id="LT907975">
    <property type="protein sequence ID" value="SOB60132.1"/>
    <property type="molecule type" value="Genomic_DNA"/>
</dbReference>
<reference evidence="2" key="1">
    <citation type="submission" date="2017-09" db="EMBL/GenBank/DDBJ databases">
        <authorList>
            <person name="Regsiter A."/>
            <person name="William W."/>
        </authorList>
    </citation>
    <scope>NUCLEOTIDE SEQUENCE [LARGE SCALE GENOMIC DNA]</scope>
    <source>
        <strain evidence="2">500-1</strain>
    </source>
</reference>
<evidence type="ECO:0008006" key="3">
    <source>
        <dbReference type="Google" id="ProtNLM"/>
    </source>
</evidence>
<sequence>MTNTPRHRYALFANNFYKCFIDNPANRSAMIKQGAEAFSVHSYSHPLEEVVRPKRIWGDLHLFFDWPHENRPGTIQPFTALVSPFLPPEIEEVLTYYQVPLHSIQVHFHRLGFELIIPETTFRGDIGSPSRLDFDHKIQGFTFAKQLPTTLVNQTPVFWSEAAPKLSNLQHQQTIPLSFLASEYFMAHDDASGRKDFLRTNPAYIRGCKVFSALLNQQSVTEEHLAIAWRIIGANISYFLRLIEMHGGGHLLCGLNGQRFKEAKAQYPEPIPCNKVATFVAEHGGNFPCKKDCGVTSPLALQYLSRSPVHQHTPYQSHNGVQLKRTGLYLNEADGQHTRLMNPIWVEELAQFDHEEGARRLICCDDRGFRKELIVSEKDISSTQLFALLHSHGVYTPNNTQDKGSIRDYIVSQFPRKPLNKPSPRVSKYGGWQKDNEFIFPGDNGSTASGYVRQNWVVPTEERSRKLLPPVSIREETTDPYILLATLASLSAPYLKHRQLSGLNLHFHGGTEAGRAAVVHAACSVWNQMPYKFADAKKHEIALKMQHKDAALGILEIPAAKTKAMNSLVRRYFKGRKGRDKGVQGVIISCGKTPMGQDHNHEKGFHIFTHQNNVLGIDIWLGDSTSQGFRFNHNATRAMVQQLAVHSAGCLERIQADEKRFKKQLAWATRPRPNRQVSDYLRFFMAVGDVDQIGLKNWWRGDSIMSIFDQFMAVIDSRDVFFGSLLKQMKISMPPTDKLVEWGACSPTSYIEIDRHRILIPSKEMSKVAKDKPTLLRFISWLKARKILIPKRTGDLCGAHYSPKDKKTLRGYMISRHHFHKTLAKLTS</sequence>
<protein>
    <recommendedName>
        <fullName evidence="3">DUF927 domain-containing protein</fullName>
    </recommendedName>
</protein>
<dbReference type="AlphaFoldDB" id="A0A2C8FD94"/>
<name>A0A2C8FD94_9BACT</name>
<evidence type="ECO:0000313" key="2">
    <source>
        <dbReference type="Proteomes" id="UP000219215"/>
    </source>
</evidence>
<evidence type="ECO:0000313" key="1">
    <source>
        <dbReference type="EMBL" id="SOB60132.1"/>
    </source>
</evidence>
<proteinExistence type="predicted"/>
<keyword evidence="2" id="KW-1185">Reference proteome</keyword>
<accession>A0A2C8FD94</accession>
<organism evidence="1 2">
    <name type="scientific">Pseudodesulfovibrio profundus</name>
    <dbReference type="NCBI Taxonomy" id="57320"/>
    <lineage>
        <taxon>Bacteria</taxon>
        <taxon>Pseudomonadati</taxon>
        <taxon>Thermodesulfobacteriota</taxon>
        <taxon>Desulfovibrionia</taxon>
        <taxon>Desulfovibrionales</taxon>
        <taxon>Desulfovibrionaceae</taxon>
    </lineage>
</organism>
<gene>
    <name evidence="1" type="ORF">DPRO_3220</name>
</gene>
<dbReference type="KEGG" id="pprf:DPRO_3220"/>